<dbReference type="CDD" id="cd08493">
    <property type="entry name" value="PBP2_DppA_like"/>
    <property type="match status" value="1"/>
</dbReference>
<organism evidence="6 7">
    <name type="scientific">Acuticoccus sediminis</name>
    <dbReference type="NCBI Taxonomy" id="2184697"/>
    <lineage>
        <taxon>Bacteria</taxon>
        <taxon>Pseudomonadati</taxon>
        <taxon>Pseudomonadota</taxon>
        <taxon>Alphaproteobacteria</taxon>
        <taxon>Hyphomicrobiales</taxon>
        <taxon>Amorphaceae</taxon>
        <taxon>Acuticoccus</taxon>
    </lineage>
</organism>
<dbReference type="Pfam" id="PF00496">
    <property type="entry name" value="SBP_bac_5"/>
    <property type="match status" value="1"/>
</dbReference>
<evidence type="ECO:0000313" key="6">
    <source>
        <dbReference type="EMBL" id="RAI02236.1"/>
    </source>
</evidence>
<keyword evidence="7" id="KW-1185">Reference proteome</keyword>
<name>A0A8B2NQS6_9HYPH</name>
<dbReference type="PANTHER" id="PTHR30290">
    <property type="entry name" value="PERIPLASMIC BINDING COMPONENT OF ABC TRANSPORTER"/>
    <property type="match status" value="1"/>
</dbReference>
<dbReference type="GO" id="GO:0043190">
    <property type="term" value="C:ATP-binding cassette (ABC) transporter complex"/>
    <property type="evidence" value="ECO:0007669"/>
    <property type="project" value="InterPro"/>
</dbReference>
<dbReference type="InterPro" id="IPR030678">
    <property type="entry name" value="Peptide/Ni-bd"/>
</dbReference>
<dbReference type="InterPro" id="IPR000914">
    <property type="entry name" value="SBP_5_dom"/>
</dbReference>
<feature type="signal peptide" evidence="4">
    <location>
        <begin position="1"/>
        <end position="24"/>
    </location>
</feature>
<dbReference type="OrthoDB" id="9803988at2"/>
<comment type="subcellular location">
    <subcellularLocation>
        <location evidence="1">Periplasm</location>
    </subcellularLocation>
</comment>
<keyword evidence="3 4" id="KW-0732">Signal</keyword>
<dbReference type="GO" id="GO:0030288">
    <property type="term" value="C:outer membrane-bounded periplasmic space"/>
    <property type="evidence" value="ECO:0007669"/>
    <property type="project" value="TreeGrafter"/>
</dbReference>
<feature type="domain" description="Solute-binding protein family 5" evidence="5">
    <location>
        <begin position="68"/>
        <end position="446"/>
    </location>
</feature>
<evidence type="ECO:0000256" key="1">
    <source>
        <dbReference type="ARBA" id="ARBA00004418"/>
    </source>
</evidence>
<evidence type="ECO:0000256" key="4">
    <source>
        <dbReference type="SAM" id="SignalP"/>
    </source>
</evidence>
<dbReference type="PANTHER" id="PTHR30290:SF38">
    <property type="entry name" value="D,D-DIPEPTIDE-BINDING PERIPLASMIC PROTEIN DDPA-RELATED"/>
    <property type="match status" value="1"/>
</dbReference>
<dbReference type="InterPro" id="IPR039424">
    <property type="entry name" value="SBP_5"/>
</dbReference>
<feature type="chain" id="PRO_5032386345" evidence="4">
    <location>
        <begin position="25"/>
        <end position="533"/>
    </location>
</feature>
<dbReference type="Gene3D" id="3.40.190.10">
    <property type="entry name" value="Periplasmic binding protein-like II"/>
    <property type="match status" value="1"/>
</dbReference>
<dbReference type="SUPFAM" id="SSF53850">
    <property type="entry name" value="Periplasmic binding protein-like II"/>
    <property type="match status" value="1"/>
</dbReference>
<dbReference type="Gene3D" id="3.90.76.10">
    <property type="entry name" value="Dipeptide-binding Protein, Domain 1"/>
    <property type="match status" value="1"/>
</dbReference>
<sequence>MPRLVSRLVLSALIAAASPLAASASTLVFCSEGMPETISPPLATTTTGINAGRQIFDYLIDVKPGTTELIPSLAQSWTISDDGLVYTFKLREGVEFHSSRIFTPTRTMNADDVLFSLNRQLQPDHPFHNVPGGSFPYFDDTGMSDLLKSVEKVDDNTVRMTLTRPDATFLANLALPLSAIMSAEYADALLAQGHPELLDLEPVGTGYFAFLDLTPDVAIRYRAFEQHWRGPPAVDTLVFSITPNASVRLTKLTVGECHVTAFPDPADVETIMTNPDLELLQQEGYNVGYLAMNVTKPPFDDARVRRAVAMAIDKKSIIDAVYRGSGVAAVNPLPPASWAYNEEIEDYPYDPDAAWALLADAGHAEGFETDLWYIPVSRPYSPNGKRIAEMIAADLDRIGIRVHLVTKEWGDYRTSLQDGEHTMALYGWTGDNPDPDNFLNILLGCRSAIKGGNNVAKWCDPDYDALVTEATLVTDIGKRAALYRQAQVIAHDKAPWVPIAHSVVFMAKRRNVKGYVMDPLDRHIFGEVRLSDD</sequence>
<evidence type="ECO:0000259" key="5">
    <source>
        <dbReference type="Pfam" id="PF00496"/>
    </source>
</evidence>
<evidence type="ECO:0000256" key="3">
    <source>
        <dbReference type="ARBA" id="ARBA00022729"/>
    </source>
</evidence>
<dbReference type="GO" id="GO:0042938">
    <property type="term" value="P:dipeptide transport"/>
    <property type="evidence" value="ECO:0007669"/>
    <property type="project" value="TreeGrafter"/>
</dbReference>
<proteinExistence type="inferred from homology"/>
<dbReference type="Gene3D" id="3.10.105.10">
    <property type="entry name" value="Dipeptide-binding Protein, Domain 3"/>
    <property type="match status" value="1"/>
</dbReference>
<dbReference type="GO" id="GO:1904680">
    <property type="term" value="F:peptide transmembrane transporter activity"/>
    <property type="evidence" value="ECO:0007669"/>
    <property type="project" value="TreeGrafter"/>
</dbReference>
<dbReference type="Proteomes" id="UP000249590">
    <property type="component" value="Unassembled WGS sequence"/>
</dbReference>
<protein>
    <submittedName>
        <fullName evidence="6">ABC transporter substrate-binding protein</fullName>
    </submittedName>
</protein>
<dbReference type="RefSeq" id="WP_111345674.1">
    <property type="nucleotide sequence ID" value="NZ_QHHQ01000002.1"/>
</dbReference>
<comment type="caution">
    <text evidence="6">The sequence shown here is derived from an EMBL/GenBank/DDBJ whole genome shotgun (WGS) entry which is preliminary data.</text>
</comment>
<gene>
    <name evidence="6" type="ORF">DLJ53_12795</name>
</gene>
<dbReference type="EMBL" id="QHHQ01000002">
    <property type="protein sequence ID" value="RAI02236.1"/>
    <property type="molecule type" value="Genomic_DNA"/>
</dbReference>
<accession>A0A8B2NQS6</accession>
<comment type="similarity">
    <text evidence="2">Belongs to the bacterial solute-binding protein 5 family.</text>
</comment>
<dbReference type="AlphaFoldDB" id="A0A8B2NQS6"/>
<dbReference type="PIRSF" id="PIRSF002741">
    <property type="entry name" value="MppA"/>
    <property type="match status" value="1"/>
</dbReference>
<evidence type="ECO:0000256" key="2">
    <source>
        <dbReference type="ARBA" id="ARBA00005695"/>
    </source>
</evidence>
<reference evidence="6 7" key="1">
    <citation type="submission" date="2018-05" db="EMBL/GenBank/DDBJ databases">
        <title>Acuticoccus sediminis sp. nov., isolated from deep-sea sediment of Indian Ocean.</title>
        <authorList>
            <person name="Liu X."/>
            <person name="Lai Q."/>
            <person name="Du Y."/>
            <person name="Sun F."/>
            <person name="Zhang X."/>
            <person name="Wang S."/>
            <person name="Shao Z."/>
        </authorList>
    </citation>
    <scope>NUCLEOTIDE SEQUENCE [LARGE SCALE GENOMIC DNA]</scope>
    <source>
        <strain evidence="6 7">PTG4-2</strain>
    </source>
</reference>
<evidence type="ECO:0000313" key="7">
    <source>
        <dbReference type="Proteomes" id="UP000249590"/>
    </source>
</evidence>